<feature type="transmembrane region" description="Helical" evidence="1">
    <location>
        <begin position="6"/>
        <end position="25"/>
    </location>
</feature>
<dbReference type="Proteomes" id="UP000658514">
    <property type="component" value="Unassembled WGS sequence"/>
</dbReference>
<evidence type="ECO:0000313" key="2">
    <source>
        <dbReference type="EMBL" id="MBD2198152.1"/>
    </source>
</evidence>
<evidence type="ECO:0000256" key="1">
    <source>
        <dbReference type="SAM" id="Phobius"/>
    </source>
</evidence>
<keyword evidence="1" id="KW-1133">Transmembrane helix</keyword>
<proteinExistence type="predicted"/>
<gene>
    <name evidence="2" type="ORF">H6G24_22025</name>
</gene>
<organism evidence="2 3">
    <name type="scientific">Calothrix parietina FACHB-288</name>
    <dbReference type="NCBI Taxonomy" id="2692896"/>
    <lineage>
        <taxon>Bacteria</taxon>
        <taxon>Bacillati</taxon>
        <taxon>Cyanobacteriota</taxon>
        <taxon>Cyanophyceae</taxon>
        <taxon>Nostocales</taxon>
        <taxon>Calotrichaceae</taxon>
        <taxon>Calothrix</taxon>
    </lineage>
</organism>
<comment type="caution">
    <text evidence="2">The sequence shown here is derived from an EMBL/GenBank/DDBJ whole genome shotgun (WGS) entry which is preliminary data.</text>
</comment>
<sequence length="85" mass="9122">MTSLPTNNVFFILGIIFIFIAVLGQTKLGFAEINPGCFGRTLALFIGLFSLAIALGLGTPSLESLNLLIQYLPNQLQNLGGFAFD</sequence>
<keyword evidence="1" id="KW-0812">Transmembrane</keyword>
<evidence type="ECO:0000313" key="3">
    <source>
        <dbReference type="Proteomes" id="UP000658514"/>
    </source>
</evidence>
<name>A0ABR8ADP9_9CYAN</name>
<dbReference type="EMBL" id="JACJQH010000037">
    <property type="protein sequence ID" value="MBD2198152.1"/>
    <property type="molecule type" value="Genomic_DNA"/>
</dbReference>
<keyword evidence="1" id="KW-0472">Membrane</keyword>
<keyword evidence="3" id="KW-1185">Reference proteome</keyword>
<feature type="transmembrane region" description="Helical" evidence="1">
    <location>
        <begin position="37"/>
        <end position="58"/>
    </location>
</feature>
<accession>A0ABR8ADP9</accession>
<reference evidence="2 3" key="1">
    <citation type="journal article" date="2020" name="ISME J.">
        <title>Comparative genomics reveals insights into cyanobacterial evolution and habitat adaptation.</title>
        <authorList>
            <person name="Chen M.Y."/>
            <person name="Teng W.K."/>
            <person name="Zhao L."/>
            <person name="Hu C.X."/>
            <person name="Zhou Y.K."/>
            <person name="Han B.P."/>
            <person name="Song L.R."/>
            <person name="Shu W.S."/>
        </authorList>
    </citation>
    <scope>NUCLEOTIDE SEQUENCE [LARGE SCALE GENOMIC DNA]</scope>
    <source>
        <strain evidence="2 3">FACHB-288</strain>
    </source>
</reference>
<dbReference type="RefSeq" id="WP_190547093.1">
    <property type="nucleotide sequence ID" value="NZ_CAWPNO010000070.1"/>
</dbReference>
<protein>
    <submittedName>
        <fullName evidence="2">Uncharacterized protein</fullName>
    </submittedName>
</protein>